<sequence>MQKNNNISLFEGKIVCPRCDGNGLIYKGKITGLDTIIYICDECEAAWDEISNISVDTFSDLTLFLEKKGCPNEDVIDLGYVTL</sequence>
<dbReference type="AlphaFoldDB" id="A0A4R3MSM0"/>
<proteinExistence type="predicted"/>
<keyword evidence="2" id="KW-1185">Reference proteome</keyword>
<name>A0A4R3MSM0_9BACI</name>
<organism evidence="1 2">
    <name type="scientific">Melghiribacillus thermohalophilus</name>
    <dbReference type="NCBI Taxonomy" id="1324956"/>
    <lineage>
        <taxon>Bacteria</taxon>
        <taxon>Bacillati</taxon>
        <taxon>Bacillota</taxon>
        <taxon>Bacilli</taxon>
        <taxon>Bacillales</taxon>
        <taxon>Bacillaceae</taxon>
        <taxon>Melghiribacillus</taxon>
    </lineage>
</organism>
<evidence type="ECO:0000313" key="1">
    <source>
        <dbReference type="EMBL" id="TCT16448.1"/>
    </source>
</evidence>
<gene>
    <name evidence="1" type="ORF">EDD68_13412</name>
</gene>
<evidence type="ECO:0000313" key="2">
    <source>
        <dbReference type="Proteomes" id="UP000294650"/>
    </source>
</evidence>
<protein>
    <submittedName>
        <fullName evidence="1">Uncharacterized protein</fullName>
    </submittedName>
</protein>
<dbReference type="Proteomes" id="UP000294650">
    <property type="component" value="Unassembled WGS sequence"/>
</dbReference>
<dbReference type="EMBL" id="SMAN01000034">
    <property type="protein sequence ID" value="TCT16448.1"/>
    <property type="molecule type" value="Genomic_DNA"/>
</dbReference>
<comment type="caution">
    <text evidence="1">The sequence shown here is derived from an EMBL/GenBank/DDBJ whole genome shotgun (WGS) entry which is preliminary data.</text>
</comment>
<reference evidence="1 2" key="1">
    <citation type="submission" date="2019-03" db="EMBL/GenBank/DDBJ databases">
        <title>Genomic Encyclopedia of Type Strains, Phase IV (KMG-IV): sequencing the most valuable type-strain genomes for metagenomic binning, comparative biology and taxonomic classification.</title>
        <authorList>
            <person name="Goeker M."/>
        </authorList>
    </citation>
    <scope>NUCLEOTIDE SEQUENCE [LARGE SCALE GENOMIC DNA]</scope>
    <source>
        <strain evidence="1 2">DSM 25894</strain>
    </source>
</reference>
<dbReference type="RefSeq" id="WP_424399171.1">
    <property type="nucleotide sequence ID" value="NZ_SMAN01000034.1"/>
</dbReference>
<accession>A0A4R3MSM0</accession>